<dbReference type="AlphaFoldDB" id="A0A6B2LIQ5"/>
<name>A0A6B2LIQ5_9EUKA</name>
<evidence type="ECO:0000256" key="1">
    <source>
        <dbReference type="SAM" id="MobiDB-lite"/>
    </source>
</evidence>
<dbReference type="EMBL" id="GIBP01007731">
    <property type="protein sequence ID" value="NDV36700.1"/>
    <property type="molecule type" value="Transcribed_RNA"/>
</dbReference>
<feature type="region of interest" description="Disordered" evidence="1">
    <location>
        <begin position="89"/>
        <end position="110"/>
    </location>
</feature>
<reference evidence="2" key="1">
    <citation type="journal article" date="2020" name="J. Eukaryot. Microbiol.">
        <title>De novo Sequencing, Assembly and Annotation of the Transcriptome for the Free-Living Testate Amoeba Arcella intermedia.</title>
        <authorList>
            <person name="Ribeiro G.M."/>
            <person name="Porfirio-Sousa A.L."/>
            <person name="Maurer-Alcala X.X."/>
            <person name="Katz L.A."/>
            <person name="Lahr D.J.G."/>
        </authorList>
    </citation>
    <scope>NUCLEOTIDE SEQUENCE</scope>
</reference>
<accession>A0A6B2LIQ5</accession>
<proteinExistence type="predicted"/>
<organism evidence="2">
    <name type="scientific">Arcella intermedia</name>
    <dbReference type="NCBI Taxonomy" id="1963864"/>
    <lineage>
        <taxon>Eukaryota</taxon>
        <taxon>Amoebozoa</taxon>
        <taxon>Tubulinea</taxon>
        <taxon>Elardia</taxon>
        <taxon>Arcellinida</taxon>
        <taxon>Sphaerothecina</taxon>
        <taxon>Arcellidae</taxon>
        <taxon>Arcella</taxon>
    </lineage>
</organism>
<protein>
    <submittedName>
        <fullName evidence="2">Uncharacterized protein</fullName>
    </submittedName>
</protein>
<evidence type="ECO:0000313" key="2">
    <source>
        <dbReference type="EMBL" id="NDV36700.1"/>
    </source>
</evidence>
<sequence length="207" mass="22509">MGGGRGTEEVGGSHCCFDNNGMDIQPPFWKNLKETLQGHPNIISHLHKGEFCVPNPGMELSLLLEPPLHATAHLGDFLIKLPRRGEHIREGAGSREGGPHQPGDLPDDLPSSEGARVLLPPLLHLLLLLLQRPQVLRRAHLHTLQPPRIGLHGGVICKDQDLRLHRLQGVREVDQGGEAAVLGWVYPGEEDLEVDGLCEVAGFADVG</sequence>